<dbReference type="HAMAP" id="MF_02216">
    <property type="entry name" value="UbiK"/>
    <property type="match status" value="1"/>
</dbReference>
<dbReference type="PANTHER" id="PTHR38040">
    <property type="entry name" value="UBIQUINONE BIOSYNTHESIS ACCESSORY FACTOR UBIK"/>
    <property type="match status" value="1"/>
</dbReference>
<comment type="subcellular location">
    <subcellularLocation>
        <location evidence="1">Cytoplasm</location>
    </subcellularLocation>
</comment>
<sequence length="94" mass="10189">MIDFNQLDDLARRLSDLVPPGLRQSREELQSTFKGALQAGLGKLDLVTREEFDVQRAVLLRTREKLDALEQAVAALEARASGASPSAVPGSDTP</sequence>
<name>A0AAU7P7F5_9XANT</name>
<comment type="similarity">
    <text evidence="1">Belongs to the UbiK family.</text>
</comment>
<proteinExistence type="inferred from homology"/>
<dbReference type="GO" id="GO:0005829">
    <property type="term" value="C:cytosol"/>
    <property type="evidence" value="ECO:0007669"/>
    <property type="project" value="TreeGrafter"/>
</dbReference>
<gene>
    <name evidence="1" type="primary">ubiK</name>
    <name evidence="2" type="ORF">VZ068_19395</name>
</gene>
<comment type="function">
    <text evidence="1">Required for efficient ubiquinone (coenzyme Q) biosynthesis. UbiK is probably an accessory factor of Ubi enzymes and facilitates ubiquinone biosynthesis by acting as an assembly factor, a targeting factor, or both.</text>
</comment>
<dbReference type="EMBL" id="CP144460">
    <property type="protein sequence ID" value="XBS37561.1"/>
    <property type="molecule type" value="Genomic_DNA"/>
</dbReference>
<dbReference type="NCBIfam" id="NF047835">
    <property type="entry name" value="UbiqAccUbiK"/>
    <property type="match status" value="1"/>
</dbReference>
<dbReference type="GO" id="GO:0006744">
    <property type="term" value="P:ubiquinone biosynthetic process"/>
    <property type="evidence" value="ECO:0007669"/>
    <property type="project" value="UniProtKB-UniRule"/>
</dbReference>
<reference evidence="2" key="1">
    <citation type="submission" date="2024-02" db="EMBL/GenBank/DDBJ databases">
        <title>Complete genome sequence of Xanthomonas sp. 10-10.</title>
        <authorList>
            <person name="Biessy A."/>
            <person name="Ciotola M."/>
            <person name="Cadieux M."/>
            <person name="Soufiane B."/>
            <person name="Laforest M."/>
            <person name="Filion M."/>
        </authorList>
    </citation>
    <scope>NUCLEOTIDE SEQUENCE</scope>
    <source>
        <strain evidence="2">10-10</strain>
    </source>
</reference>
<dbReference type="AlphaFoldDB" id="A0AAU7P7F5"/>
<accession>A0AAU7P7F5</accession>
<dbReference type="InterPro" id="IPR007475">
    <property type="entry name" value="UbiK"/>
</dbReference>
<protein>
    <recommendedName>
        <fullName evidence="1">Ubiquinone biosynthesis accessory factor UbiK</fullName>
    </recommendedName>
</protein>
<evidence type="ECO:0000313" key="2">
    <source>
        <dbReference type="EMBL" id="XBS37561.1"/>
    </source>
</evidence>
<dbReference type="PANTHER" id="PTHR38040:SF1">
    <property type="entry name" value="UBIQUINONE BIOSYNTHESIS ACCESSORY FACTOR UBIK"/>
    <property type="match status" value="1"/>
</dbReference>
<evidence type="ECO:0000256" key="1">
    <source>
        <dbReference type="HAMAP-Rule" id="MF_02216"/>
    </source>
</evidence>
<dbReference type="Pfam" id="PF04380">
    <property type="entry name" value="BMFP"/>
    <property type="match status" value="1"/>
</dbReference>
<organism evidence="2">
    <name type="scientific">Xanthomonas sp. 10-10</name>
    <dbReference type="NCBI Taxonomy" id="3115848"/>
    <lineage>
        <taxon>Bacteria</taxon>
        <taxon>Pseudomonadati</taxon>
        <taxon>Pseudomonadota</taxon>
        <taxon>Gammaproteobacteria</taxon>
        <taxon>Lysobacterales</taxon>
        <taxon>Lysobacteraceae</taxon>
        <taxon>Xanthomonas</taxon>
    </lineage>
</organism>
<dbReference type="RefSeq" id="WP_259157047.1">
    <property type="nucleotide sequence ID" value="NZ_CP144460.1"/>
</dbReference>
<keyword evidence="1" id="KW-0963">Cytoplasm</keyword>
<comment type="pathway">
    <text evidence="1">Cofactor biosynthesis; ubiquinone biosynthesis.</text>
</comment>
<keyword evidence="1" id="KW-0831">Ubiquinone biosynthesis</keyword>